<comment type="caution">
    <text evidence="6">The sequence shown here is derived from an EMBL/GenBank/DDBJ whole genome shotgun (WGS) entry which is preliminary data.</text>
</comment>
<dbReference type="InterPro" id="IPR000917">
    <property type="entry name" value="Sulfatase_N"/>
</dbReference>
<evidence type="ECO:0000313" key="7">
    <source>
        <dbReference type="Proteomes" id="UP000636004"/>
    </source>
</evidence>
<proteinExistence type="inferred from homology"/>
<reference evidence="6" key="1">
    <citation type="journal article" date="2014" name="Int. J. Syst. Evol. Microbiol.">
        <title>Complete genome sequence of Corynebacterium casei LMG S-19264T (=DSM 44701T), isolated from a smear-ripened cheese.</title>
        <authorList>
            <consortium name="US DOE Joint Genome Institute (JGI-PGF)"/>
            <person name="Walter F."/>
            <person name="Albersmeier A."/>
            <person name="Kalinowski J."/>
            <person name="Ruckert C."/>
        </authorList>
    </citation>
    <scope>NUCLEOTIDE SEQUENCE</scope>
    <source>
        <strain evidence="6">KCTC 12710</strain>
    </source>
</reference>
<keyword evidence="3" id="KW-0378">Hydrolase</keyword>
<keyword evidence="7" id="KW-1185">Reference proteome</keyword>
<dbReference type="GO" id="GO:0046872">
    <property type="term" value="F:metal ion binding"/>
    <property type="evidence" value="ECO:0007669"/>
    <property type="project" value="UniProtKB-KW"/>
</dbReference>
<dbReference type="InterPro" id="IPR050738">
    <property type="entry name" value="Sulfatase"/>
</dbReference>
<evidence type="ECO:0000259" key="5">
    <source>
        <dbReference type="Pfam" id="PF00884"/>
    </source>
</evidence>
<evidence type="ECO:0000256" key="2">
    <source>
        <dbReference type="ARBA" id="ARBA00022723"/>
    </source>
</evidence>
<dbReference type="Gene3D" id="3.30.1120.10">
    <property type="match status" value="1"/>
</dbReference>
<dbReference type="SUPFAM" id="SSF53649">
    <property type="entry name" value="Alkaline phosphatase-like"/>
    <property type="match status" value="1"/>
</dbReference>
<organism evidence="6 7">
    <name type="scientific">Algibacter mikhailovii</name>
    <dbReference type="NCBI Taxonomy" id="425498"/>
    <lineage>
        <taxon>Bacteria</taxon>
        <taxon>Pseudomonadati</taxon>
        <taxon>Bacteroidota</taxon>
        <taxon>Flavobacteriia</taxon>
        <taxon>Flavobacteriales</taxon>
        <taxon>Flavobacteriaceae</taxon>
        <taxon>Algibacter</taxon>
    </lineage>
</organism>
<sequence length="499" mass="56220">MTNFKNIKVQSRVKDLKGLITVLVTLLYVSVFAQDRPNILVILADDLGYADLGFTGSKDIKTPNLDKLANNGVVIKNGYVTHPYCGPSRAGLITGRYQARFGMEINLTNSPYDMYNGLPLTEQTFANRLQKSGYKTGIIGKWHLGGSNTFHPNNRGFDYFYGFLSGGHSYFPDNVRTHMPLIIPGKDRPHYSANEGGYWPLTRNDKPAEFNEYLTTALSNDAAKFVANSSQPFCLYLAYNAPHTPLEAPKETIEKYRHIKDKKRRIYSAMVDEMDKGIGIVVKALEKSGQLDNTLIFFLSDNGGPRKSGETFTNNGNFKKGKGSMYEGGSHVPFIVHWPNGNFKIRTFDGLVSALDIAKTAVEIGNGDTSGKPLEGVNLIPYLKGDKEGSPHEALFWRRKDGVAWAVRTLEGKYQKENSDQLSALFNMTEDPYEDFNIINTSPKLRKELAKLWNEWNKDNIGNIFLQANDYQKKRLKMYKDLYESLLIKAKKKETLVID</sequence>
<dbReference type="AlphaFoldDB" id="A0A918R7X2"/>
<accession>A0A918R7X2</accession>
<dbReference type="InterPro" id="IPR017850">
    <property type="entry name" value="Alkaline_phosphatase_core_sf"/>
</dbReference>
<dbReference type="PROSITE" id="PS00149">
    <property type="entry name" value="SULFATASE_2"/>
    <property type="match status" value="1"/>
</dbReference>
<evidence type="ECO:0000256" key="1">
    <source>
        <dbReference type="ARBA" id="ARBA00008779"/>
    </source>
</evidence>
<dbReference type="Gene3D" id="3.40.720.10">
    <property type="entry name" value="Alkaline Phosphatase, subunit A"/>
    <property type="match status" value="1"/>
</dbReference>
<dbReference type="InterPro" id="IPR024607">
    <property type="entry name" value="Sulfatase_CS"/>
</dbReference>
<keyword evidence="4" id="KW-0106">Calcium</keyword>
<protein>
    <submittedName>
        <fullName evidence="6">N-acetylgalactosamine-6-sulfatase</fullName>
    </submittedName>
</protein>
<evidence type="ECO:0000313" key="6">
    <source>
        <dbReference type="EMBL" id="GGZ88036.1"/>
    </source>
</evidence>
<keyword evidence="2" id="KW-0479">Metal-binding</keyword>
<evidence type="ECO:0000256" key="3">
    <source>
        <dbReference type="ARBA" id="ARBA00022801"/>
    </source>
</evidence>
<dbReference type="Proteomes" id="UP000636004">
    <property type="component" value="Unassembled WGS sequence"/>
</dbReference>
<gene>
    <name evidence="6" type="ORF">GCM10007028_27930</name>
</gene>
<comment type="similarity">
    <text evidence="1">Belongs to the sulfatase family.</text>
</comment>
<dbReference type="PANTHER" id="PTHR42693:SF53">
    <property type="entry name" value="ENDO-4-O-SULFATASE"/>
    <property type="match status" value="1"/>
</dbReference>
<dbReference type="Pfam" id="PF00884">
    <property type="entry name" value="Sulfatase"/>
    <property type="match status" value="1"/>
</dbReference>
<reference evidence="6" key="2">
    <citation type="submission" date="2020-09" db="EMBL/GenBank/DDBJ databases">
        <authorList>
            <person name="Sun Q."/>
            <person name="Kim S."/>
        </authorList>
    </citation>
    <scope>NUCLEOTIDE SEQUENCE</scope>
    <source>
        <strain evidence="6">KCTC 12710</strain>
    </source>
</reference>
<dbReference type="EMBL" id="BMWZ01000006">
    <property type="protein sequence ID" value="GGZ88036.1"/>
    <property type="molecule type" value="Genomic_DNA"/>
</dbReference>
<feature type="domain" description="Sulfatase N-terminal" evidence="5">
    <location>
        <begin position="37"/>
        <end position="363"/>
    </location>
</feature>
<name>A0A918R7X2_9FLAO</name>
<dbReference type="PANTHER" id="PTHR42693">
    <property type="entry name" value="ARYLSULFATASE FAMILY MEMBER"/>
    <property type="match status" value="1"/>
</dbReference>
<dbReference type="GO" id="GO:0004065">
    <property type="term" value="F:arylsulfatase activity"/>
    <property type="evidence" value="ECO:0007669"/>
    <property type="project" value="TreeGrafter"/>
</dbReference>
<evidence type="ECO:0000256" key="4">
    <source>
        <dbReference type="ARBA" id="ARBA00022837"/>
    </source>
</evidence>